<evidence type="ECO:0000259" key="5">
    <source>
        <dbReference type="Pfam" id="PF01137"/>
    </source>
</evidence>
<name>K0KG45_WICCF</name>
<gene>
    <name evidence="7" type="ORF">BN7_1455</name>
</gene>
<dbReference type="AlphaFoldDB" id="K0KG45"/>
<keyword evidence="8" id="KW-1185">Reference proteome</keyword>
<protein>
    <submittedName>
        <fullName evidence="7">RNA 3'-terminal phosphate cyclase</fullName>
        <ecNumber evidence="7">6.5.1.4</ecNumber>
    </submittedName>
</protein>
<dbReference type="Pfam" id="PF05189">
    <property type="entry name" value="RTC_insert"/>
    <property type="match status" value="1"/>
</dbReference>
<dbReference type="STRING" id="1206466.K0KG45"/>
<dbReference type="FunFam" id="3.30.360.20:FF:000004">
    <property type="entry name" value="18S rRNA biogenesis protein"/>
    <property type="match status" value="1"/>
</dbReference>
<evidence type="ECO:0000256" key="1">
    <source>
        <dbReference type="ARBA" id="ARBA00004604"/>
    </source>
</evidence>
<dbReference type="CDD" id="cd00875">
    <property type="entry name" value="RNA_Cyclase_Class_I"/>
    <property type="match status" value="1"/>
</dbReference>
<dbReference type="NCBIfam" id="TIGR03400">
    <property type="entry name" value="18S_RNA_Rcl1p"/>
    <property type="match status" value="1"/>
</dbReference>
<evidence type="ECO:0000256" key="4">
    <source>
        <dbReference type="ARBA" id="ARBA00023242"/>
    </source>
</evidence>
<evidence type="ECO:0000256" key="3">
    <source>
        <dbReference type="ARBA" id="ARBA00022517"/>
    </source>
</evidence>
<dbReference type="InterPro" id="IPR036553">
    <property type="entry name" value="RPTC_insert"/>
</dbReference>
<dbReference type="GO" id="GO:0000479">
    <property type="term" value="P:endonucleolytic cleavage of tricistronic rRNA transcript (SSU-rRNA, 5.8S rRNA, LSU-rRNA)"/>
    <property type="evidence" value="ECO:0007669"/>
    <property type="project" value="TreeGrafter"/>
</dbReference>
<organism evidence="7 8">
    <name type="scientific">Wickerhamomyces ciferrii (strain ATCC 14091 / BCRC 22168 / CBS 111 / JCM 3599 / NBRC 0793 / NRRL Y-1031 F-60-10)</name>
    <name type="common">Yeast</name>
    <name type="synonym">Pichia ciferrii</name>
    <dbReference type="NCBI Taxonomy" id="1206466"/>
    <lineage>
        <taxon>Eukaryota</taxon>
        <taxon>Fungi</taxon>
        <taxon>Dikarya</taxon>
        <taxon>Ascomycota</taxon>
        <taxon>Saccharomycotina</taxon>
        <taxon>Saccharomycetes</taxon>
        <taxon>Phaffomycetales</taxon>
        <taxon>Wickerhamomycetaceae</taxon>
        <taxon>Wickerhamomyces</taxon>
    </lineage>
</organism>
<dbReference type="GO" id="GO:0003963">
    <property type="term" value="F:RNA-3'-phosphate cyclase activity"/>
    <property type="evidence" value="ECO:0007669"/>
    <property type="project" value="UniProtKB-EC"/>
</dbReference>
<dbReference type="PANTHER" id="PTHR11096:SF1">
    <property type="entry name" value="RNA 3'-TERMINAL PHOSPHATE CYCLASE-LIKE PROTEIN"/>
    <property type="match status" value="1"/>
</dbReference>
<comment type="similarity">
    <text evidence="2">Belongs to the RNA 3'-terminal cyclase family. Type 2 subfamily.</text>
</comment>
<evidence type="ECO:0000256" key="2">
    <source>
        <dbReference type="ARBA" id="ARBA00007089"/>
    </source>
</evidence>
<dbReference type="EC" id="6.5.1.4" evidence="7"/>
<keyword evidence="7" id="KW-0436">Ligase</keyword>
<dbReference type="InterPro" id="IPR023797">
    <property type="entry name" value="RNA3'_phos_cyclase_dom"/>
</dbReference>
<accession>K0KG45</accession>
<dbReference type="InterPro" id="IPR013792">
    <property type="entry name" value="RNA3'P_cycl/enolpyr_Trfase_a/b"/>
</dbReference>
<dbReference type="Pfam" id="PF01137">
    <property type="entry name" value="RTC"/>
    <property type="match status" value="1"/>
</dbReference>
<comment type="subcellular location">
    <subcellularLocation>
        <location evidence="1">Nucleus</location>
        <location evidence="1">Nucleolus</location>
    </subcellularLocation>
</comment>
<dbReference type="Gene3D" id="3.65.10.20">
    <property type="entry name" value="RNA 3'-terminal phosphate cyclase domain"/>
    <property type="match status" value="1"/>
</dbReference>
<comment type="caution">
    <text evidence="7">The sequence shown here is derived from an EMBL/GenBank/DDBJ whole genome shotgun (WGS) entry which is preliminary data.</text>
</comment>
<proteinExistence type="inferred from homology"/>
<dbReference type="FunCoup" id="K0KG45">
    <property type="interactions" value="807"/>
</dbReference>
<dbReference type="Gene3D" id="3.30.360.20">
    <property type="entry name" value="RNA 3'-terminal phosphate cyclase, insert domain"/>
    <property type="match status" value="1"/>
</dbReference>
<dbReference type="InterPro" id="IPR013791">
    <property type="entry name" value="RNA3'-term_phos_cycl_insert"/>
</dbReference>
<feature type="domain" description="RNA 3'-terminal phosphate cyclase" evidence="5">
    <location>
        <begin position="10"/>
        <end position="337"/>
    </location>
</feature>
<evidence type="ECO:0000259" key="6">
    <source>
        <dbReference type="Pfam" id="PF05189"/>
    </source>
</evidence>
<reference evidence="7 8" key="1">
    <citation type="journal article" date="2012" name="Eukaryot. Cell">
        <title>Draft genome sequence of Wickerhamomyces ciferrii NRRL Y-1031 F-60-10.</title>
        <authorList>
            <person name="Schneider J."/>
            <person name="Andrea H."/>
            <person name="Blom J."/>
            <person name="Jaenicke S."/>
            <person name="Ruckert C."/>
            <person name="Schorsch C."/>
            <person name="Szczepanowski R."/>
            <person name="Farwick M."/>
            <person name="Goesmann A."/>
            <person name="Puhler A."/>
            <person name="Schaffer S."/>
            <person name="Tauch A."/>
            <person name="Kohler T."/>
            <person name="Brinkrolf K."/>
        </authorList>
    </citation>
    <scope>NUCLEOTIDE SEQUENCE [LARGE SCALE GENOMIC DNA]</scope>
    <source>
        <strain evidence="8">ATCC 14091 / BCRC 22168 / CBS 111 / JCM 3599 / NBRC 0793 / NRRL Y-1031 F-60-10</strain>
    </source>
</reference>
<dbReference type="Proteomes" id="UP000009328">
    <property type="component" value="Unassembled WGS sequence"/>
</dbReference>
<dbReference type="SUPFAM" id="SSF55205">
    <property type="entry name" value="EPT/RTPC-like"/>
    <property type="match status" value="1"/>
</dbReference>
<dbReference type="InterPro" id="IPR016443">
    <property type="entry name" value="RNA3'_term_phos_cyc_type_2"/>
</dbReference>
<dbReference type="eggNOG" id="KOG3980">
    <property type="taxonomic scope" value="Eukaryota"/>
</dbReference>
<dbReference type="EMBL" id="CAIF01000030">
    <property type="protein sequence ID" value="CCH41916.1"/>
    <property type="molecule type" value="Genomic_DNA"/>
</dbReference>
<dbReference type="PROSITE" id="PS01287">
    <property type="entry name" value="RTC"/>
    <property type="match status" value="1"/>
</dbReference>
<keyword evidence="4" id="KW-0539">Nucleus</keyword>
<dbReference type="InterPro" id="IPR020719">
    <property type="entry name" value="RNA3'_term_phos_cycl-like_CS"/>
</dbReference>
<dbReference type="GO" id="GO:0005730">
    <property type="term" value="C:nucleolus"/>
    <property type="evidence" value="ECO:0007669"/>
    <property type="project" value="UniProtKB-SubCell"/>
</dbReference>
<dbReference type="PANTHER" id="PTHR11096">
    <property type="entry name" value="RNA 3' TERMINAL PHOSPHATE CYCLASE"/>
    <property type="match status" value="1"/>
</dbReference>
<feature type="domain" description="RNA 3'-terminal phosphate cyclase insert" evidence="6">
    <location>
        <begin position="187"/>
        <end position="284"/>
    </location>
</feature>
<dbReference type="InterPro" id="IPR037136">
    <property type="entry name" value="RNA3'_phos_cyclase_dom_sf"/>
</dbReference>
<evidence type="ECO:0000313" key="7">
    <source>
        <dbReference type="EMBL" id="CCH41916.1"/>
    </source>
</evidence>
<keyword evidence="3" id="KW-0690">Ribosome biogenesis</keyword>
<dbReference type="GO" id="GO:0004521">
    <property type="term" value="F:RNA endonuclease activity"/>
    <property type="evidence" value="ECO:0007669"/>
    <property type="project" value="TreeGrafter"/>
</dbReference>
<dbReference type="InParanoid" id="K0KG45"/>
<dbReference type="InterPro" id="IPR000228">
    <property type="entry name" value="RNA3'_term_phos_cyc"/>
</dbReference>
<dbReference type="HOGENOM" id="CLU_027882_1_0_1"/>
<sequence length="366" mass="40085">MSNRPKPLVFEGAKNFRLRLILSTLSGKPIKITKIRPDDQHVGIRDEEASFLRLLSRVTNGAHIQVGQTGTSVIYYPGIITGGERIHPCATTSSKPVGYYLEPLLYIAPFSKEKFSIKLQGITASKEDAGVEAIRLGLLPIMEKFGIRDPSLHILKRGSPPNGGGEVHFLVDSTALQPLTMHAIDIPKISAIRGVAYCTRVSPSIVNRMIDAARNVLRPIGVEVDITADVWRGENAGKSPGFGLTLVAESKKGWNFFAEDIGGAGEVPEDIGTKVAYELIEEISKAGVVGRSQLSLALVYMVLGKEDIGRLRINKEQIDEDLIYLLRDIKTIFGTEIYLKEVDDDDSGDFIATVKGTNFLNPNKKM</sequence>
<evidence type="ECO:0000313" key="8">
    <source>
        <dbReference type="Proteomes" id="UP000009328"/>
    </source>
</evidence>